<dbReference type="Pfam" id="PF03682">
    <property type="entry name" value="UPF0158"/>
    <property type="match status" value="1"/>
</dbReference>
<reference evidence="1 2" key="1">
    <citation type="submission" date="2016-10" db="EMBL/GenBank/DDBJ databases">
        <authorList>
            <person name="de Groot N.N."/>
        </authorList>
    </citation>
    <scope>NUCLEOTIDE SEQUENCE [LARGE SCALE GENOMIC DNA]</scope>
    <source>
        <strain evidence="1 2">DSM 18978</strain>
    </source>
</reference>
<proteinExistence type="predicted"/>
<dbReference type="InterPro" id="IPR005361">
    <property type="entry name" value="UPF0158"/>
</dbReference>
<dbReference type="AlphaFoldDB" id="A0A1G5L7J1"/>
<gene>
    <name evidence="1" type="ORF">SAMN03080606_04128</name>
</gene>
<evidence type="ECO:0000313" key="1">
    <source>
        <dbReference type="EMBL" id="SCZ08534.1"/>
    </source>
</evidence>
<dbReference type="RefSeq" id="WP_278278258.1">
    <property type="nucleotide sequence ID" value="NZ_FMUS01000041.1"/>
</dbReference>
<dbReference type="EMBL" id="FMUS01000041">
    <property type="protein sequence ID" value="SCZ08534.1"/>
    <property type="molecule type" value="Genomic_DNA"/>
</dbReference>
<protein>
    <submittedName>
        <fullName evidence="1">Uncharacterized protein family (UPF0158)</fullName>
    </submittedName>
</protein>
<sequence>MEGDYFILLPSQFDINEYCIMEEFCLEIENDNIRDGMYNSIKGGGAFRRFKDKIRRYGLEEKWYKYRDEAIKKIAIEWCEENGIPYK</sequence>
<evidence type="ECO:0000313" key="2">
    <source>
        <dbReference type="Proteomes" id="UP000198636"/>
    </source>
</evidence>
<name>A0A1G5L7J1_9FIRM</name>
<keyword evidence="2" id="KW-1185">Reference proteome</keyword>
<accession>A0A1G5L7J1</accession>
<organism evidence="1 2">
    <name type="scientific">Alkaliphilus peptidifermentans DSM 18978</name>
    <dbReference type="NCBI Taxonomy" id="1120976"/>
    <lineage>
        <taxon>Bacteria</taxon>
        <taxon>Bacillati</taxon>
        <taxon>Bacillota</taxon>
        <taxon>Clostridia</taxon>
        <taxon>Peptostreptococcales</taxon>
        <taxon>Natronincolaceae</taxon>
        <taxon>Alkaliphilus</taxon>
    </lineage>
</organism>
<dbReference type="Proteomes" id="UP000198636">
    <property type="component" value="Unassembled WGS sequence"/>
</dbReference>
<dbReference type="STRING" id="1120976.SAMN03080606_04128"/>